<dbReference type="Gene3D" id="1.20.1260.10">
    <property type="match status" value="1"/>
</dbReference>
<dbReference type="RefSeq" id="WP_154594779.1">
    <property type="nucleotide sequence ID" value="NZ_CP060587.1"/>
</dbReference>
<protein>
    <submittedName>
        <fullName evidence="3">DUF305 domain-containing protein</fullName>
    </submittedName>
</protein>
<organism evidence="3 6">
    <name type="scientific">Aeromicrobium senzhongii</name>
    <dbReference type="NCBI Taxonomy" id="2663859"/>
    <lineage>
        <taxon>Bacteria</taxon>
        <taxon>Bacillati</taxon>
        <taxon>Actinomycetota</taxon>
        <taxon>Actinomycetes</taxon>
        <taxon>Propionibacteriales</taxon>
        <taxon>Nocardioidaceae</taxon>
        <taxon>Aeromicrobium</taxon>
    </lineage>
</organism>
<accession>A0A8I0ESM6</accession>
<keyword evidence="5" id="KW-1185">Reference proteome</keyword>
<evidence type="ECO:0000313" key="3">
    <source>
        <dbReference type="EMBL" id="MBC9224809.1"/>
    </source>
</evidence>
<name>A0A8I0ESM6_9ACTN</name>
<evidence type="ECO:0000313" key="4">
    <source>
        <dbReference type="EMBL" id="QNL93308.1"/>
    </source>
</evidence>
<dbReference type="Pfam" id="PF03713">
    <property type="entry name" value="DUF305"/>
    <property type="match status" value="1"/>
</dbReference>
<gene>
    <name evidence="4" type="ORF">H9L21_09200</name>
    <name evidence="3" type="ORF">IBG24_00605</name>
</gene>
<evidence type="ECO:0000313" key="6">
    <source>
        <dbReference type="Proteomes" id="UP000620591"/>
    </source>
</evidence>
<sequence>MSVVLALTAAAGCSEDTPRQDGPVVLQPGEAGEGNKRVDPDEVETPADEFNDIDREFVEMMVPHHHQAVLMAELAKTRAKDEQVAGFAQRIGDTQKAEIDVLQAWLEARDLPTAPLTPSGEHATHMDGMLTPEQLDELAAVKGTAFDKLFVERMIAHHQGAVAMADRALSDGTEAINRAFAADVSATQTAEIERLRQIQKTL</sequence>
<proteinExistence type="predicted"/>
<dbReference type="EMBL" id="CP060587">
    <property type="protein sequence ID" value="QNL93308.1"/>
    <property type="molecule type" value="Genomic_DNA"/>
</dbReference>
<dbReference type="PANTHER" id="PTHR36933:SF1">
    <property type="entry name" value="SLL0788 PROTEIN"/>
    <property type="match status" value="1"/>
</dbReference>
<reference evidence="3" key="1">
    <citation type="submission" date="2020-09" db="EMBL/GenBank/DDBJ databases">
        <title>Novel species in genus Aeromicrobium.</title>
        <authorList>
            <person name="Zhang G."/>
        </authorList>
    </citation>
    <scope>NUCLEOTIDE SEQUENCE</scope>
    <source>
        <strain evidence="5">zg-629</strain>
        <strain evidence="4">Zg-629</strain>
        <strain evidence="3">Zg-636</strain>
    </source>
</reference>
<evidence type="ECO:0000259" key="2">
    <source>
        <dbReference type="Pfam" id="PF03713"/>
    </source>
</evidence>
<dbReference type="PANTHER" id="PTHR36933">
    <property type="entry name" value="SLL0788 PROTEIN"/>
    <property type="match status" value="1"/>
</dbReference>
<dbReference type="Proteomes" id="UP000620591">
    <property type="component" value="Unassembled WGS sequence"/>
</dbReference>
<dbReference type="InterPro" id="IPR005183">
    <property type="entry name" value="DUF305_CopM-like"/>
</dbReference>
<evidence type="ECO:0000256" key="1">
    <source>
        <dbReference type="SAM" id="MobiDB-lite"/>
    </source>
</evidence>
<dbReference type="Proteomes" id="UP000515871">
    <property type="component" value="Chromosome"/>
</dbReference>
<dbReference type="EMBL" id="JACTVM010000001">
    <property type="protein sequence ID" value="MBC9224809.1"/>
    <property type="molecule type" value="Genomic_DNA"/>
</dbReference>
<feature type="domain" description="DUF305" evidence="2">
    <location>
        <begin position="54"/>
        <end position="198"/>
    </location>
</feature>
<evidence type="ECO:0000313" key="5">
    <source>
        <dbReference type="Proteomes" id="UP000515871"/>
    </source>
</evidence>
<dbReference type="InterPro" id="IPR012347">
    <property type="entry name" value="Ferritin-like"/>
</dbReference>
<dbReference type="AlphaFoldDB" id="A0A8I0ESM6"/>
<feature type="region of interest" description="Disordered" evidence="1">
    <location>
        <begin position="11"/>
        <end position="44"/>
    </location>
</feature>